<sequence length="184" mass="20215">GDLKFFGADTALKPGGRAYLLFAAYDQYGFRVTDPELLGGERGIDTVFSEPGIFNDKPSLDKFFDYDDDGYVDLSLEVSPDVKVDKQVNLMLLSRIYGEPASVTLKVVLSKIPASVEFDYSDTLTIGDEDEYIPIIVKDAEGKELSPEDIVNAETTGRLQVTGSNQLVLESDPPTRTDYSVTPN</sequence>
<keyword evidence="3" id="KW-1185">Reference proteome</keyword>
<feature type="region of interest" description="Disordered" evidence="1">
    <location>
        <begin position="162"/>
        <end position="184"/>
    </location>
</feature>
<protein>
    <submittedName>
        <fullName evidence="2">S-layer homology domain-containing protein</fullName>
    </submittedName>
</protein>
<reference evidence="2 3" key="1">
    <citation type="submission" date="2021-07" db="EMBL/GenBank/DDBJ databases">
        <title>Paenibacillus radiodurans sp. nov., isolated from the southeastern edge of Tengger Desert.</title>
        <authorList>
            <person name="Zhang G."/>
        </authorList>
    </citation>
    <scope>NUCLEOTIDE SEQUENCE [LARGE SCALE GENOMIC DNA]</scope>
    <source>
        <strain evidence="2 3">CCM 7311</strain>
    </source>
</reference>
<feature type="non-terminal residue" evidence="2">
    <location>
        <position position="184"/>
    </location>
</feature>
<evidence type="ECO:0000313" key="3">
    <source>
        <dbReference type="Proteomes" id="UP001519887"/>
    </source>
</evidence>
<feature type="non-terminal residue" evidence="2">
    <location>
        <position position="1"/>
    </location>
</feature>
<evidence type="ECO:0000256" key="1">
    <source>
        <dbReference type="SAM" id="MobiDB-lite"/>
    </source>
</evidence>
<dbReference type="EMBL" id="JAHZIK010003028">
    <property type="protein sequence ID" value="MBW7461526.1"/>
    <property type="molecule type" value="Genomic_DNA"/>
</dbReference>
<organism evidence="2 3">
    <name type="scientific">Paenibacillus sepulcri</name>
    <dbReference type="NCBI Taxonomy" id="359917"/>
    <lineage>
        <taxon>Bacteria</taxon>
        <taxon>Bacillati</taxon>
        <taxon>Bacillota</taxon>
        <taxon>Bacilli</taxon>
        <taxon>Bacillales</taxon>
        <taxon>Paenibacillaceae</taxon>
        <taxon>Paenibacillus</taxon>
    </lineage>
</organism>
<accession>A0ABS7CKT7</accession>
<proteinExistence type="predicted"/>
<name>A0ABS7CKT7_9BACL</name>
<dbReference type="Proteomes" id="UP001519887">
    <property type="component" value="Unassembled WGS sequence"/>
</dbReference>
<evidence type="ECO:0000313" key="2">
    <source>
        <dbReference type="EMBL" id="MBW7461526.1"/>
    </source>
</evidence>
<comment type="caution">
    <text evidence="2">The sequence shown here is derived from an EMBL/GenBank/DDBJ whole genome shotgun (WGS) entry which is preliminary data.</text>
</comment>
<gene>
    <name evidence="2" type="ORF">K0U00_46465</name>
</gene>